<dbReference type="GeneID" id="63774949"/>
<name>A0A1Y2DKG2_9PEZI</name>
<feature type="chain" id="PRO_5012101503" description="Nucleotide-diphospho-sugar transferase" evidence="1">
    <location>
        <begin position="22"/>
        <end position="142"/>
    </location>
</feature>
<dbReference type="RefSeq" id="XP_040712331.1">
    <property type="nucleotide sequence ID" value="XM_040858737.1"/>
</dbReference>
<keyword evidence="1" id="KW-0732">Signal</keyword>
<evidence type="ECO:0000313" key="2">
    <source>
        <dbReference type="EMBL" id="ORY59757.1"/>
    </source>
</evidence>
<sequence>MASVVSLAILASFWLWGRLDRQIASTAHASYQPVPLSNNPSYKPNKDVSIITCALDPPSAFTASLRSCLDNDPLELIIVTTEKHLGDFHKRLEMASLTADQAAKVSVLAIDPSKSGKREQMKIGIEAATGHIIATVDDHILY</sequence>
<keyword evidence="3" id="KW-1185">Reference proteome</keyword>
<comment type="caution">
    <text evidence="2">The sequence shown here is derived from an EMBL/GenBank/DDBJ whole genome shotgun (WGS) entry which is preliminary data.</text>
</comment>
<protein>
    <recommendedName>
        <fullName evidence="4">Nucleotide-diphospho-sugar transferase</fullName>
    </recommendedName>
</protein>
<dbReference type="OrthoDB" id="2849215at2759"/>
<gene>
    <name evidence="2" type="ORF">BCR38DRAFT_412751</name>
</gene>
<evidence type="ECO:0008006" key="4">
    <source>
        <dbReference type="Google" id="ProtNLM"/>
    </source>
</evidence>
<dbReference type="AlphaFoldDB" id="A0A1Y2DKG2"/>
<evidence type="ECO:0000256" key="1">
    <source>
        <dbReference type="SAM" id="SignalP"/>
    </source>
</evidence>
<evidence type="ECO:0000313" key="3">
    <source>
        <dbReference type="Proteomes" id="UP000193689"/>
    </source>
</evidence>
<dbReference type="InterPro" id="IPR029044">
    <property type="entry name" value="Nucleotide-diphossugar_trans"/>
</dbReference>
<dbReference type="InParanoid" id="A0A1Y2DKG2"/>
<dbReference type="Proteomes" id="UP000193689">
    <property type="component" value="Unassembled WGS sequence"/>
</dbReference>
<feature type="signal peptide" evidence="1">
    <location>
        <begin position="1"/>
        <end position="21"/>
    </location>
</feature>
<dbReference type="EMBL" id="MCFJ01000013">
    <property type="protein sequence ID" value="ORY59757.1"/>
    <property type="molecule type" value="Genomic_DNA"/>
</dbReference>
<accession>A0A1Y2DKG2</accession>
<dbReference type="SUPFAM" id="SSF53448">
    <property type="entry name" value="Nucleotide-diphospho-sugar transferases"/>
    <property type="match status" value="1"/>
</dbReference>
<reference evidence="2 3" key="1">
    <citation type="submission" date="2016-07" db="EMBL/GenBank/DDBJ databases">
        <title>Pervasive Adenine N6-methylation of Active Genes in Fungi.</title>
        <authorList>
            <consortium name="DOE Joint Genome Institute"/>
            <person name="Mondo S.J."/>
            <person name="Dannebaum R.O."/>
            <person name="Kuo R.C."/>
            <person name="Labutti K."/>
            <person name="Haridas S."/>
            <person name="Kuo A."/>
            <person name="Salamov A."/>
            <person name="Ahrendt S.R."/>
            <person name="Lipzen A."/>
            <person name="Sullivan W."/>
            <person name="Andreopoulos W.B."/>
            <person name="Clum A."/>
            <person name="Lindquist E."/>
            <person name="Daum C."/>
            <person name="Ramamoorthy G.K."/>
            <person name="Gryganskyi A."/>
            <person name="Culley D."/>
            <person name="Magnuson J.K."/>
            <person name="James T.Y."/>
            <person name="O'Malley M.A."/>
            <person name="Stajich J.E."/>
            <person name="Spatafora J.W."/>
            <person name="Visel A."/>
            <person name="Grigoriev I.V."/>
        </authorList>
    </citation>
    <scope>NUCLEOTIDE SEQUENCE [LARGE SCALE GENOMIC DNA]</scope>
    <source>
        <strain evidence="2 3">CBS 129021</strain>
    </source>
</reference>
<organism evidence="2 3">
    <name type="scientific">Pseudomassariella vexata</name>
    <dbReference type="NCBI Taxonomy" id="1141098"/>
    <lineage>
        <taxon>Eukaryota</taxon>
        <taxon>Fungi</taxon>
        <taxon>Dikarya</taxon>
        <taxon>Ascomycota</taxon>
        <taxon>Pezizomycotina</taxon>
        <taxon>Sordariomycetes</taxon>
        <taxon>Xylariomycetidae</taxon>
        <taxon>Amphisphaeriales</taxon>
        <taxon>Pseudomassariaceae</taxon>
        <taxon>Pseudomassariella</taxon>
    </lineage>
</organism>
<proteinExistence type="predicted"/>